<reference evidence="2" key="1">
    <citation type="submission" date="2011-12" db="EMBL/GenBank/DDBJ databases">
        <authorList>
            <consortium name="The Broad Institute Genome Sequencing Platform"/>
            <person name="Russ C."/>
            <person name="Tyler B."/>
            <person name="Panabieres F."/>
            <person name="Shan W."/>
            <person name="Tripathy S."/>
            <person name="Grunwald N."/>
            <person name="Machado M."/>
            <person name="Young S.K."/>
            <person name="Zeng Q."/>
            <person name="Gargeya S."/>
            <person name="Fitzgerald M."/>
            <person name="Haas B."/>
            <person name="Abouelleil A."/>
            <person name="Alvarado L."/>
            <person name="Arachchi H.M."/>
            <person name="Berlin A."/>
            <person name="Chapman S.B."/>
            <person name="Gearin G."/>
            <person name="Goldberg J."/>
            <person name="Griggs A."/>
            <person name="Gujja S."/>
            <person name="Hansen M."/>
            <person name="Heiman D."/>
            <person name="Howarth C."/>
            <person name="Larimer J."/>
            <person name="Lui A."/>
            <person name="MacDonald P.J.P."/>
            <person name="McCowen C."/>
            <person name="Montmayeur A."/>
            <person name="Murphy C."/>
            <person name="Neiman D."/>
            <person name="Pearson M."/>
            <person name="Priest M."/>
            <person name="Roberts A."/>
            <person name="Saif S."/>
            <person name="Shea T."/>
            <person name="Sisk P."/>
            <person name="Stolte C."/>
            <person name="Sykes S."/>
            <person name="Wortman J."/>
            <person name="Nusbaum C."/>
            <person name="Birren B."/>
        </authorList>
    </citation>
    <scope>NUCLEOTIDE SEQUENCE [LARGE SCALE GENOMIC DNA]</scope>
    <source>
        <strain evidence="2">INRA-310</strain>
    </source>
</reference>
<evidence type="ECO:0000313" key="1">
    <source>
        <dbReference type="EMBL" id="ETN07234.1"/>
    </source>
</evidence>
<dbReference type="Proteomes" id="UP000018817">
    <property type="component" value="Unassembled WGS sequence"/>
</dbReference>
<gene>
    <name evidence="1" type="ORF">PPTG_23246</name>
</gene>
<dbReference type="RefSeq" id="XP_008907610.1">
    <property type="nucleotide sequence ID" value="XM_008909362.1"/>
</dbReference>
<name>W2Q3V0_PHYN3</name>
<protein>
    <submittedName>
        <fullName evidence="1">Uncharacterized protein</fullName>
    </submittedName>
</protein>
<reference evidence="1 2" key="2">
    <citation type="submission" date="2013-11" db="EMBL/GenBank/DDBJ databases">
        <title>The Genome Sequence of Phytophthora parasitica INRA-310.</title>
        <authorList>
            <consortium name="The Broad Institute Genomics Platform"/>
            <person name="Russ C."/>
            <person name="Tyler B."/>
            <person name="Panabieres F."/>
            <person name="Shan W."/>
            <person name="Tripathy S."/>
            <person name="Grunwald N."/>
            <person name="Machado M."/>
            <person name="Johnson C.S."/>
            <person name="Arredondo F."/>
            <person name="Hong C."/>
            <person name="Coffey M."/>
            <person name="Young S.K."/>
            <person name="Zeng Q."/>
            <person name="Gargeya S."/>
            <person name="Fitzgerald M."/>
            <person name="Abouelleil A."/>
            <person name="Alvarado L."/>
            <person name="Chapman S.B."/>
            <person name="Gainer-Dewar J."/>
            <person name="Goldberg J."/>
            <person name="Griggs A."/>
            <person name="Gujja S."/>
            <person name="Hansen M."/>
            <person name="Howarth C."/>
            <person name="Imamovic A."/>
            <person name="Ireland A."/>
            <person name="Larimer J."/>
            <person name="McCowan C."/>
            <person name="Murphy C."/>
            <person name="Pearson M."/>
            <person name="Poon T.W."/>
            <person name="Priest M."/>
            <person name="Roberts A."/>
            <person name="Saif S."/>
            <person name="Shea T."/>
            <person name="Sykes S."/>
            <person name="Wortman J."/>
            <person name="Nusbaum C."/>
            <person name="Birren B."/>
        </authorList>
    </citation>
    <scope>NUCLEOTIDE SEQUENCE [LARGE SCALE GENOMIC DNA]</scope>
    <source>
        <strain evidence="1 2">INRA-310</strain>
    </source>
</reference>
<proteinExistence type="predicted"/>
<dbReference type="AlphaFoldDB" id="W2Q3V0"/>
<accession>W2Q3V0</accession>
<dbReference type="VEuPathDB" id="FungiDB:PPTG_23246"/>
<organism evidence="1 2">
    <name type="scientific">Phytophthora nicotianae (strain INRA-310)</name>
    <name type="common">Phytophthora parasitica</name>
    <dbReference type="NCBI Taxonomy" id="761204"/>
    <lineage>
        <taxon>Eukaryota</taxon>
        <taxon>Sar</taxon>
        <taxon>Stramenopiles</taxon>
        <taxon>Oomycota</taxon>
        <taxon>Peronosporomycetes</taxon>
        <taxon>Peronosporales</taxon>
        <taxon>Peronosporaceae</taxon>
        <taxon>Phytophthora</taxon>
    </lineage>
</organism>
<dbReference type="GeneID" id="20191845"/>
<sequence length="105" mass="12249">MAKSPAARCSSMSDGERMYCVVRGTLPSSCSSLSAIEARILKRRSRSEYPLAPRWVGRPRAACPALRFLSRRRWLLLAFWRCISHRLWRSPLRLMARRFQQRLLA</sequence>
<evidence type="ECO:0000313" key="2">
    <source>
        <dbReference type="Proteomes" id="UP000018817"/>
    </source>
</evidence>
<dbReference type="EMBL" id="KI669593">
    <property type="protein sequence ID" value="ETN07234.1"/>
    <property type="molecule type" value="Genomic_DNA"/>
</dbReference>